<accession>A0A1Q9E4M0</accession>
<dbReference type="InterPro" id="IPR025789">
    <property type="entry name" value="DOT1_dom"/>
</dbReference>
<dbReference type="AlphaFoldDB" id="A0A1Q9E4M0"/>
<proteinExistence type="predicted"/>
<dbReference type="GO" id="GO:0140956">
    <property type="term" value="F:histone H3K79 trimethyltransferase activity"/>
    <property type="evidence" value="ECO:0007669"/>
    <property type="project" value="UniProtKB-EC"/>
</dbReference>
<dbReference type="InterPro" id="IPR030445">
    <property type="entry name" value="H3-K79_meTrfase"/>
</dbReference>
<feature type="domain" description="DOT1" evidence="6">
    <location>
        <begin position="124"/>
        <end position="260"/>
    </location>
</feature>
<comment type="catalytic activity">
    <reaction evidence="5">
        <text>L-lysyl(79)-[histone H3] + 3 S-adenosyl-L-methionine = N(6),N(6),N(6)-trimethyl-L-lysyl(79)-[histone H3] + 3 S-adenosyl-L-homocysteine + 3 H(+)</text>
        <dbReference type="Rhea" id="RHEA:60328"/>
        <dbReference type="Rhea" id="RHEA-COMP:15549"/>
        <dbReference type="Rhea" id="RHEA-COMP:15552"/>
        <dbReference type="ChEBI" id="CHEBI:15378"/>
        <dbReference type="ChEBI" id="CHEBI:29969"/>
        <dbReference type="ChEBI" id="CHEBI:57856"/>
        <dbReference type="ChEBI" id="CHEBI:59789"/>
        <dbReference type="ChEBI" id="CHEBI:61961"/>
        <dbReference type="EC" id="2.1.1.360"/>
    </reaction>
</comment>
<dbReference type="Proteomes" id="UP000186817">
    <property type="component" value="Unassembled WGS sequence"/>
</dbReference>
<dbReference type="GO" id="GO:0032259">
    <property type="term" value="P:methylation"/>
    <property type="evidence" value="ECO:0007669"/>
    <property type="project" value="UniProtKB-KW"/>
</dbReference>
<gene>
    <name evidence="7" type="primary">DOT1L</name>
    <name evidence="7" type="ORF">AK812_SmicGene14757</name>
</gene>
<dbReference type="EMBL" id="LSRX01000265">
    <property type="protein sequence ID" value="OLQ02367.1"/>
    <property type="molecule type" value="Genomic_DNA"/>
</dbReference>
<organism evidence="7 8">
    <name type="scientific">Symbiodinium microadriaticum</name>
    <name type="common">Dinoflagellate</name>
    <name type="synonym">Zooxanthella microadriatica</name>
    <dbReference type="NCBI Taxonomy" id="2951"/>
    <lineage>
        <taxon>Eukaryota</taxon>
        <taxon>Sar</taxon>
        <taxon>Alveolata</taxon>
        <taxon>Dinophyceae</taxon>
        <taxon>Suessiales</taxon>
        <taxon>Symbiodiniaceae</taxon>
        <taxon>Symbiodinium</taxon>
    </lineage>
</organism>
<dbReference type="Gene3D" id="3.40.50.150">
    <property type="entry name" value="Vaccinia Virus protein VP39"/>
    <property type="match status" value="1"/>
</dbReference>
<dbReference type="Pfam" id="PF08123">
    <property type="entry name" value="DOT1"/>
    <property type="match status" value="1"/>
</dbReference>
<dbReference type="SUPFAM" id="SSF53335">
    <property type="entry name" value="S-adenosyl-L-methionine-dependent methyltransferases"/>
    <property type="match status" value="1"/>
</dbReference>
<dbReference type="EC" id="2.1.1.360" evidence="1"/>
<evidence type="ECO:0000313" key="7">
    <source>
        <dbReference type="EMBL" id="OLQ02367.1"/>
    </source>
</evidence>
<dbReference type="GO" id="GO:0051726">
    <property type="term" value="P:regulation of cell cycle"/>
    <property type="evidence" value="ECO:0007669"/>
    <property type="project" value="InterPro"/>
</dbReference>
<keyword evidence="8" id="KW-1185">Reference proteome</keyword>
<evidence type="ECO:0000256" key="1">
    <source>
        <dbReference type="ARBA" id="ARBA00012190"/>
    </source>
</evidence>
<evidence type="ECO:0000256" key="2">
    <source>
        <dbReference type="ARBA" id="ARBA00020987"/>
    </source>
</evidence>
<evidence type="ECO:0000256" key="3">
    <source>
        <dbReference type="ARBA" id="ARBA00022853"/>
    </source>
</evidence>
<protein>
    <recommendedName>
        <fullName evidence="2">Histone-lysine N-methyltransferase, H3 lysine-79 specific</fullName>
        <ecNumber evidence="1">2.1.1.360</ecNumber>
    </recommendedName>
    <alternativeName>
        <fullName evidence="4">Histone H3-K79 methyltransferase</fullName>
    </alternativeName>
</protein>
<reference evidence="7 8" key="1">
    <citation type="submission" date="2016-02" db="EMBL/GenBank/DDBJ databases">
        <title>Genome analysis of coral dinoflagellate symbionts highlights evolutionary adaptations to a symbiotic lifestyle.</title>
        <authorList>
            <person name="Aranda M."/>
            <person name="Li Y."/>
            <person name="Liew Y.J."/>
            <person name="Baumgarten S."/>
            <person name="Simakov O."/>
            <person name="Wilson M."/>
            <person name="Piel J."/>
            <person name="Ashoor H."/>
            <person name="Bougouffa S."/>
            <person name="Bajic V.B."/>
            <person name="Ryu T."/>
            <person name="Ravasi T."/>
            <person name="Bayer T."/>
            <person name="Micklem G."/>
            <person name="Kim H."/>
            <person name="Bhak J."/>
            <person name="Lajeunesse T.C."/>
            <person name="Voolstra C.R."/>
        </authorList>
    </citation>
    <scope>NUCLEOTIDE SEQUENCE [LARGE SCALE GENOMIC DNA]</scope>
    <source>
        <strain evidence="7 8">CCMP2467</strain>
    </source>
</reference>
<evidence type="ECO:0000256" key="5">
    <source>
        <dbReference type="ARBA" id="ARBA00047770"/>
    </source>
</evidence>
<dbReference type="PANTHER" id="PTHR21451">
    <property type="entry name" value="HISTONE H3 METHYLTRANSFERASE"/>
    <property type="match status" value="1"/>
</dbReference>
<sequence>MASSIDLPCSAMAILTTCKRARRPARTRGLAWVWPVASALLLLRHSPEPSAIAGFLLQPGSSRRALLSAAALLSQPLAKDTASASPAEVCDDSCLSKIFGNFANPNSQEERDIFFSFSEESITYAYGTITPKSVRSVLKRLEFEPSDVFTDLGSGIGNVALQVYANTPMQRVRGIEFVKERHNDAMRHAEEFRRTHQVSKDKEILLVNGDVCKEDWSDSTIVFSSSMCFDDRAMECLRRLCEENSKLKYLVTSRELPPTTLRSLGVLESLETSWSTRSDVTYWVYTNLPDVKLRNA</sequence>
<evidence type="ECO:0000256" key="4">
    <source>
        <dbReference type="ARBA" id="ARBA00029821"/>
    </source>
</evidence>
<evidence type="ECO:0000313" key="8">
    <source>
        <dbReference type="Proteomes" id="UP000186817"/>
    </source>
</evidence>
<evidence type="ECO:0000259" key="6">
    <source>
        <dbReference type="Pfam" id="PF08123"/>
    </source>
</evidence>
<keyword evidence="7" id="KW-0808">Transferase</keyword>
<name>A0A1Q9E4M0_SYMMI</name>
<keyword evidence="7" id="KW-0489">Methyltransferase</keyword>
<comment type="caution">
    <text evidence="7">The sequence shown here is derived from an EMBL/GenBank/DDBJ whole genome shotgun (WGS) entry which is preliminary data.</text>
</comment>
<keyword evidence="3" id="KW-0156">Chromatin regulator</keyword>
<dbReference type="OrthoDB" id="413935at2759"/>
<dbReference type="InterPro" id="IPR029063">
    <property type="entry name" value="SAM-dependent_MTases_sf"/>
</dbReference>
<dbReference type="PANTHER" id="PTHR21451:SF19">
    <property type="entry name" value="ACTIVATED IN BLOCKED UNFOLDED PROTEIN RESPONSE"/>
    <property type="match status" value="1"/>
</dbReference>